<evidence type="ECO:0000256" key="3">
    <source>
        <dbReference type="ARBA" id="ARBA00022801"/>
    </source>
</evidence>
<protein>
    <submittedName>
        <fullName evidence="7">Uncharacterized protein</fullName>
    </submittedName>
</protein>
<dbReference type="GO" id="GO:0005737">
    <property type="term" value="C:cytoplasm"/>
    <property type="evidence" value="ECO:0007669"/>
    <property type="project" value="TreeGrafter"/>
</dbReference>
<proteinExistence type="inferred from homology"/>
<dbReference type="PROSITE" id="PS00903">
    <property type="entry name" value="CYT_DCMP_DEAMINASES_1"/>
    <property type="match status" value="1"/>
</dbReference>
<dbReference type="GO" id="GO:0008270">
    <property type="term" value="F:zinc ion binding"/>
    <property type="evidence" value="ECO:0007669"/>
    <property type="project" value="InterPro"/>
</dbReference>
<dbReference type="PANTHER" id="PTHR11086">
    <property type="entry name" value="DEOXYCYTIDYLATE DEAMINASE-RELATED"/>
    <property type="match status" value="1"/>
</dbReference>
<name>A0A418SJ50_9RHOB</name>
<keyword evidence="2 6" id="KW-0479">Metal-binding</keyword>
<evidence type="ECO:0000313" key="7">
    <source>
        <dbReference type="EMBL" id="QPM90146.1"/>
    </source>
</evidence>
<comment type="similarity">
    <text evidence="1">Belongs to the cytidine and deoxycytidylate deaminase family.</text>
</comment>
<dbReference type="InterPro" id="IPR016192">
    <property type="entry name" value="APOBEC/CMP_deaminase_Zn-bd"/>
</dbReference>
<dbReference type="InterPro" id="IPR016473">
    <property type="entry name" value="dCMP_deaminase"/>
</dbReference>
<comment type="cofactor">
    <cofactor evidence="6">
        <name>Zn(2+)</name>
        <dbReference type="ChEBI" id="CHEBI:29105"/>
    </cofactor>
</comment>
<keyword evidence="4 6" id="KW-0862">Zinc</keyword>
<dbReference type="Proteomes" id="UP000283786">
    <property type="component" value="Chromosome"/>
</dbReference>
<dbReference type="InterPro" id="IPR016193">
    <property type="entry name" value="Cytidine_deaminase-like"/>
</dbReference>
<evidence type="ECO:0000313" key="8">
    <source>
        <dbReference type="Proteomes" id="UP000283786"/>
    </source>
</evidence>
<evidence type="ECO:0000256" key="2">
    <source>
        <dbReference type="ARBA" id="ARBA00022723"/>
    </source>
</evidence>
<gene>
    <name evidence="7" type="ORF">PSAL_013810</name>
</gene>
<dbReference type="GO" id="GO:0004132">
    <property type="term" value="F:dCMP deaminase activity"/>
    <property type="evidence" value="ECO:0007669"/>
    <property type="project" value="InterPro"/>
</dbReference>
<dbReference type="InterPro" id="IPR002125">
    <property type="entry name" value="CMP_dCMP_dom"/>
</dbReference>
<keyword evidence="3" id="KW-0378">Hydrolase</keyword>
<feature type="binding site" evidence="6">
    <location>
        <position position="99"/>
    </location>
    <ligand>
        <name>Zn(2+)</name>
        <dbReference type="ChEBI" id="CHEBI:29105"/>
        <note>catalytic</note>
    </ligand>
</feature>
<evidence type="ECO:0000256" key="4">
    <source>
        <dbReference type="ARBA" id="ARBA00022833"/>
    </source>
</evidence>
<feature type="active site" description="Proton donor" evidence="5">
    <location>
        <position position="73"/>
    </location>
</feature>
<organism evidence="7 8">
    <name type="scientific">Pseudooceanicola algae</name>
    <dbReference type="NCBI Taxonomy" id="1537215"/>
    <lineage>
        <taxon>Bacteria</taxon>
        <taxon>Pseudomonadati</taxon>
        <taxon>Pseudomonadota</taxon>
        <taxon>Alphaproteobacteria</taxon>
        <taxon>Rhodobacterales</taxon>
        <taxon>Paracoccaceae</taxon>
        <taxon>Pseudooceanicola</taxon>
    </lineage>
</organism>
<dbReference type="KEGG" id="palw:PSAL_013810"/>
<dbReference type="EMBL" id="CP060436">
    <property type="protein sequence ID" value="QPM90146.1"/>
    <property type="molecule type" value="Genomic_DNA"/>
</dbReference>
<evidence type="ECO:0000256" key="1">
    <source>
        <dbReference type="ARBA" id="ARBA00006576"/>
    </source>
</evidence>
<dbReference type="SUPFAM" id="SSF53927">
    <property type="entry name" value="Cytidine deaminase-like"/>
    <property type="match status" value="1"/>
</dbReference>
<reference evidence="7 8" key="1">
    <citation type="submission" date="2020-08" db="EMBL/GenBank/DDBJ databases">
        <title>Genome sequence of Rhodobacteraceae bacterium Lw-13e.</title>
        <authorList>
            <person name="Poehlein A."/>
            <person name="Wolter L."/>
            <person name="Daniel R."/>
            <person name="Brinkhoff T."/>
        </authorList>
    </citation>
    <scope>NUCLEOTIDE SEQUENCE [LARGE SCALE GENOMIC DNA]</scope>
    <source>
        <strain evidence="7 8">Lw-13e</strain>
    </source>
</reference>
<dbReference type="Pfam" id="PF00383">
    <property type="entry name" value="dCMP_cyt_deam_1"/>
    <property type="match status" value="1"/>
</dbReference>
<dbReference type="AlphaFoldDB" id="A0A418SJ50"/>
<dbReference type="InterPro" id="IPR015517">
    <property type="entry name" value="dCMP_deaminase-rel"/>
</dbReference>
<dbReference type="PIRSF" id="PIRSF006019">
    <property type="entry name" value="dCMP_deaminase"/>
    <property type="match status" value="1"/>
</dbReference>
<sequence length="156" mass="16908">MCDLWHARFMQVCDLMASFSEDPQRQVGAVITGPGHVICATGWNGLPRGVSASDPARFDRDSGEKFHWVEHAERNAIFNAARIGTPLAGTRLYTNVFPCADCARAIVQSGIAEVCTPDAPPADSKLGRSFAVSEQILQEAGVRVIRLESARPQVTI</sequence>
<dbReference type="RefSeq" id="WP_231388638.1">
    <property type="nucleotide sequence ID" value="NZ_CP060436.1"/>
</dbReference>
<evidence type="ECO:0000256" key="6">
    <source>
        <dbReference type="PIRSR" id="PIRSR006019-2"/>
    </source>
</evidence>
<feature type="binding site" evidence="6">
    <location>
        <position position="71"/>
    </location>
    <ligand>
        <name>Zn(2+)</name>
        <dbReference type="ChEBI" id="CHEBI:29105"/>
        <note>catalytic</note>
    </ligand>
</feature>
<dbReference type="Gene3D" id="3.40.140.10">
    <property type="entry name" value="Cytidine Deaminase, domain 2"/>
    <property type="match status" value="1"/>
</dbReference>
<dbReference type="PROSITE" id="PS51747">
    <property type="entry name" value="CYT_DCMP_DEAMINASES_2"/>
    <property type="match status" value="1"/>
</dbReference>
<dbReference type="GO" id="GO:0006220">
    <property type="term" value="P:pyrimidine nucleotide metabolic process"/>
    <property type="evidence" value="ECO:0007669"/>
    <property type="project" value="InterPro"/>
</dbReference>
<keyword evidence="8" id="KW-1185">Reference proteome</keyword>
<accession>A0A418SJ50</accession>
<dbReference type="PANTHER" id="PTHR11086:SF18">
    <property type="entry name" value="DEOXYCYTIDYLATE DEAMINASE"/>
    <property type="match status" value="1"/>
</dbReference>
<feature type="binding site" evidence="6">
    <location>
        <position position="102"/>
    </location>
    <ligand>
        <name>Zn(2+)</name>
        <dbReference type="ChEBI" id="CHEBI:29105"/>
        <note>catalytic</note>
    </ligand>
</feature>
<evidence type="ECO:0000256" key="5">
    <source>
        <dbReference type="PIRSR" id="PIRSR006019-1"/>
    </source>
</evidence>